<dbReference type="AlphaFoldDB" id="A0AAD7H3S7"/>
<feature type="region of interest" description="Disordered" evidence="1">
    <location>
        <begin position="262"/>
        <end position="287"/>
    </location>
</feature>
<feature type="compositionally biased region" description="Pro residues" evidence="1">
    <location>
        <begin position="269"/>
        <end position="283"/>
    </location>
</feature>
<accession>A0AAD7H3S7</accession>
<keyword evidence="3" id="KW-1185">Reference proteome</keyword>
<evidence type="ECO:0000313" key="3">
    <source>
        <dbReference type="Proteomes" id="UP001215598"/>
    </source>
</evidence>
<dbReference type="Proteomes" id="UP001215598">
    <property type="component" value="Unassembled WGS sequence"/>
</dbReference>
<name>A0AAD7H3S7_9AGAR</name>
<proteinExistence type="predicted"/>
<reference evidence="2" key="1">
    <citation type="submission" date="2023-03" db="EMBL/GenBank/DDBJ databases">
        <title>Massive genome expansion in bonnet fungi (Mycena s.s.) driven by repeated elements and novel gene families across ecological guilds.</title>
        <authorList>
            <consortium name="Lawrence Berkeley National Laboratory"/>
            <person name="Harder C.B."/>
            <person name="Miyauchi S."/>
            <person name="Viragh M."/>
            <person name="Kuo A."/>
            <person name="Thoen E."/>
            <person name="Andreopoulos B."/>
            <person name="Lu D."/>
            <person name="Skrede I."/>
            <person name="Drula E."/>
            <person name="Henrissat B."/>
            <person name="Morin E."/>
            <person name="Kohler A."/>
            <person name="Barry K."/>
            <person name="LaButti K."/>
            <person name="Morin E."/>
            <person name="Salamov A."/>
            <person name="Lipzen A."/>
            <person name="Mereny Z."/>
            <person name="Hegedus B."/>
            <person name="Baldrian P."/>
            <person name="Stursova M."/>
            <person name="Weitz H."/>
            <person name="Taylor A."/>
            <person name="Grigoriev I.V."/>
            <person name="Nagy L.G."/>
            <person name="Martin F."/>
            <person name="Kauserud H."/>
        </authorList>
    </citation>
    <scope>NUCLEOTIDE SEQUENCE</scope>
    <source>
        <strain evidence="2">CBHHK182m</strain>
    </source>
</reference>
<sequence length="369" mass="40080">MSTPDYYCHPLFHNKPIWGATTTGYWLVTCPDALAPGPGVYTSWDVCSSVCEGVSGAGGTFYATQADCYAAWHTRCRLGEHSHPAEPQTPNCAAEYPENDPLIFKDLHFVVRGGEAIYSSKDSAFTHYQKSIKEDGSAELLATRNYMKALYFARGANEWTAERFARETSPAEQNQAIVPASPHPGGGISYPFSPACAAPPAADSANEGKALESQRQQQRANRLAAIQAGLEAGRLEQEKKSRHLEVINNYISSLPKQAQGSTSKVLPYHLPPSPSYQPPPSPATPSKCLTPFTLSKGFTPKASSASKRQPTIVIRKMGKGKVPAAAADGTDSDTLYEDLDENLAEVLADYVDPDYRFDPRFENQLGNDA</sequence>
<protein>
    <submittedName>
        <fullName evidence="2">Uncharacterized protein</fullName>
    </submittedName>
</protein>
<gene>
    <name evidence="2" type="ORF">B0H16DRAFT_1745052</name>
</gene>
<evidence type="ECO:0000256" key="1">
    <source>
        <dbReference type="SAM" id="MobiDB-lite"/>
    </source>
</evidence>
<evidence type="ECO:0000313" key="2">
    <source>
        <dbReference type="EMBL" id="KAJ7711580.1"/>
    </source>
</evidence>
<comment type="caution">
    <text evidence="2">The sequence shown here is derived from an EMBL/GenBank/DDBJ whole genome shotgun (WGS) entry which is preliminary data.</text>
</comment>
<organism evidence="2 3">
    <name type="scientific">Mycena metata</name>
    <dbReference type="NCBI Taxonomy" id="1033252"/>
    <lineage>
        <taxon>Eukaryota</taxon>
        <taxon>Fungi</taxon>
        <taxon>Dikarya</taxon>
        <taxon>Basidiomycota</taxon>
        <taxon>Agaricomycotina</taxon>
        <taxon>Agaricomycetes</taxon>
        <taxon>Agaricomycetidae</taxon>
        <taxon>Agaricales</taxon>
        <taxon>Marasmiineae</taxon>
        <taxon>Mycenaceae</taxon>
        <taxon>Mycena</taxon>
    </lineage>
</organism>
<dbReference type="EMBL" id="JARKIB010000392">
    <property type="protein sequence ID" value="KAJ7711580.1"/>
    <property type="molecule type" value="Genomic_DNA"/>
</dbReference>